<accession>A0A5M8PQ67</accession>
<protein>
    <submittedName>
        <fullName evidence="4">C2H2 and C2HC zinc finger</fullName>
    </submittedName>
</protein>
<feature type="domain" description="Oxidoreductase acuF-like C2H2 type zinc-finger" evidence="3">
    <location>
        <begin position="281"/>
        <end position="309"/>
    </location>
</feature>
<gene>
    <name evidence="4" type="ORF">FRX48_04979</name>
</gene>
<feature type="domain" description="DUF6590" evidence="2">
    <location>
        <begin position="580"/>
        <end position="728"/>
    </location>
</feature>
<comment type="caution">
    <text evidence="4">The sequence shown here is derived from an EMBL/GenBank/DDBJ whole genome shotgun (WGS) entry which is preliminary data.</text>
</comment>
<proteinExistence type="predicted"/>
<evidence type="ECO:0000259" key="3">
    <source>
        <dbReference type="Pfam" id="PF26082"/>
    </source>
</evidence>
<organism evidence="4 5">
    <name type="scientific">Lasallia pustulata</name>
    <dbReference type="NCBI Taxonomy" id="136370"/>
    <lineage>
        <taxon>Eukaryota</taxon>
        <taxon>Fungi</taxon>
        <taxon>Dikarya</taxon>
        <taxon>Ascomycota</taxon>
        <taxon>Pezizomycotina</taxon>
        <taxon>Lecanoromycetes</taxon>
        <taxon>OSLEUM clade</taxon>
        <taxon>Umbilicariomycetidae</taxon>
        <taxon>Umbilicariales</taxon>
        <taxon>Umbilicariaceae</taxon>
        <taxon>Lasallia</taxon>
    </lineage>
</organism>
<dbReference type="Proteomes" id="UP000324767">
    <property type="component" value="Unassembled WGS sequence"/>
</dbReference>
<sequence length="736" mass="83107">MIRVSPAALWQNHLVASGAQAGSVRLELGIIVKVFQMIANSVQACLRDLQRLYHGRKDGEIEPQSQKDTESLSRAILSAIDRFKLWIYELKVAEGFLDRKLENSSHLQELVTQDLARLKEVLQEGLYERVPETEDMRAIVLDLQRIVDGLFDIVPAIQRPEPDVADDDHIGHYLGADLQHAERSFPKASKGLLKRFATANVLRRQRLRLIRQRHETEEETGPDDQSLIGGSASAPTSEFSDVSFDECFLRQETGTDSSNASEAGISHSRMPPLPGGVKEQIPFDCPICFKRQNNIRTWSSWKKHVFADLEAYLCTFENCPQNASRFSSRDEWYAHELEKHQYKAAWVCCDSGQKVFTTKEGFENHMRTNHAGTFAERQLSSIADFCKQMREESITECSLCEESKKFTKNGRRRHIAQHLEELALFALPNLDESGDEISDQDSDSSIGIVEVERQQDTNQNQNITQNPLSAPQQNDMTQSYMEMQQGMQQSSLQQYPPQGQQFAAQNSAYGGAYIPGTATSSSQGAGYQPMGGTRLGSSPSFALSNDDATVTTENGSLIQGTPGFYDPLDPSYSLVENEWTFFVRGRVFQMLFIENASNMMTTDSADESLVRYGESAFVRISRFVVVEPVGSRHYSKCIQISTYGGRATTGKSREAQKEHGIIYSENQPPRRLAGEVHLHKDPIKVDVRDPSLKLSPDSRINYAFTRPIQHNVKVKNVGKIATKDMYKLHMYWRQYR</sequence>
<dbReference type="PANTHER" id="PTHR35391:SF7">
    <property type="entry name" value="C2H2-TYPE DOMAIN-CONTAINING PROTEIN"/>
    <property type="match status" value="1"/>
</dbReference>
<dbReference type="EMBL" id="VXIT01000007">
    <property type="protein sequence ID" value="KAA6411698.1"/>
    <property type="molecule type" value="Genomic_DNA"/>
</dbReference>
<dbReference type="Pfam" id="PF20233">
    <property type="entry name" value="DUF6590"/>
    <property type="match status" value="1"/>
</dbReference>
<name>A0A5M8PQ67_9LECA</name>
<dbReference type="InterPro" id="IPR046497">
    <property type="entry name" value="DUF6590"/>
</dbReference>
<reference evidence="4 5" key="1">
    <citation type="submission" date="2019-09" db="EMBL/GenBank/DDBJ databases">
        <title>The hologenome of the rock-dwelling lichen Lasallia pustulata.</title>
        <authorList>
            <person name="Greshake Tzovaras B."/>
            <person name="Segers F."/>
            <person name="Bicker A."/>
            <person name="Dal Grande F."/>
            <person name="Otte J."/>
            <person name="Hankeln T."/>
            <person name="Schmitt I."/>
            <person name="Ebersberger I."/>
        </authorList>
    </citation>
    <scope>NUCLEOTIDE SEQUENCE [LARGE SCALE GENOMIC DNA]</scope>
    <source>
        <strain evidence="4">A1-1</strain>
    </source>
</reference>
<evidence type="ECO:0000256" key="1">
    <source>
        <dbReference type="SAM" id="MobiDB-lite"/>
    </source>
</evidence>
<evidence type="ECO:0000313" key="4">
    <source>
        <dbReference type="EMBL" id="KAA6411698.1"/>
    </source>
</evidence>
<evidence type="ECO:0000259" key="2">
    <source>
        <dbReference type="Pfam" id="PF20233"/>
    </source>
</evidence>
<feature type="region of interest" description="Disordered" evidence="1">
    <location>
        <begin position="212"/>
        <end position="237"/>
    </location>
</feature>
<dbReference type="AlphaFoldDB" id="A0A5M8PQ67"/>
<evidence type="ECO:0000313" key="5">
    <source>
        <dbReference type="Proteomes" id="UP000324767"/>
    </source>
</evidence>
<dbReference type="InterPro" id="IPR058925">
    <property type="entry name" value="zf-C2H2_AcuF"/>
</dbReference>
<dbReference type="Pfam" id="PF26082">
    <property type="entry name" value="zf-C2H2_AcuF"/>
    <property type="match status" value="1"/>
</dbReference>
<dbReference type="PANTHER" id="PTHR35391">
    <property type="entry name" value="C2H2-TYPE DOMAIN-CONTAINING PROTEIN-RELATED"/>
    <property type="match status" value="1"/>
</dbReference>
<dbReference type="OrthoDB" id="3559580at2759"/>